<accession>A0AAI8HN12</accession>
<gene>
    <name evidence="5" type="primary">cshB</name>
    <name evidence="11" type="ORF">CWD84_09230</name>
</gene>
<dbReference type="AlphaFoldDB" id="A0AAI8HN12"/>
<dbReference type="SMART" id="SM00487">
    <property type="entry name" value="DEXDc"/>
    <property type="match status" value="1"/>
</dbReference>
<dbReference type="GO" id="GO:0003724">
    <property type="term" value="F:RNA helicase activity"/>
    <property type="evidence" value="ECO:0007669"/>
    <property type="project" value="UniProtKB-UniRule"/>
</dbReference>
<dbReference type="HAMAP" id="MF_01494">
    <property type="entry name" value="DEAD_helicase_CshB"/>
    <property type="match status" value="1"/>
</dbReference>
<evidence type="ECO:0000256" key="7">
    <source>
        <dbReference type="SAM" id="MobiDB-lite"/>
    </source>
</evidence>
<dbReference type="SMART" id="SM00490">
    <property type="entry name" value="HELICc"/>
    <property type="match status" value="1"/>
</dbReference>
<dbReference type="Gene3D" id="3.40.50.300">
    <property type="entry name" value="P-loop containing nucleotide triphosphate hydrolases"/>
    <property type="match status" value="2"/>
</dbReference>
<dbReference type="InterPro" id="IPR001650">
    <property type="entry name" value="Helicase_C-like"/>
</dbReference>
<comment type="catalytic activity">
    <reaction evidence="5">
        <text>ATP + H2O = ADP + phosphate + H(+)</text>
        <dbReference type="Rhea" id="RHEA:13065"/>
        <dbReference type="ChEBI" id="CHEBI:15377"/>
        <dbReference type="ChEBI" id="CHEBI:15378"/>
        <dbReference type="ChEBI" id="CHEBI:30616"/>
        <dbReference type="ChEBI" id="CHEBI:43474"/>
        <dbReference type="ChEBI" id="CHEBI:456216"/>
        <dbReference type="EC" id="3.6.4.13"/>
    </reaction>
</comment>
<evidence type="ECO:0000256" key="2">
    <source>
        <dbReference type="ARBA" id="ARBA00022801"/>
    </source>
</evidence>
<feature type="domain" description="Helicase ATP-binding" evidence="8">
    <location>
        <begin position="35"/>
        <end position="208"/>
    </location>
</feature>
<protein>
    <recommendedName>
        <fullName evidence="5">DEAD-box ATP-dependent RNA helicase CshB</fullName>
        <ecNumber evidence="5">3.6.4.13</ecNumber>
    </recommendedName>
</protein>
<evidence type="ECO:0000256" key="3">
    <source>
        <dbReference type="ARBA" id="ARBA00022806"/>
    </source>
</evidence>
<sequence length="438" mass="49785">MKETKFDGYNLKPFIIDAVHRLGFYEPTDIQKRLIPAVLKNESVIGQSQTGTGKTHAYLLPILNRIDPDSDTVQAVITAPTRELANQIYQEALKITQGAEDGPIRTKCFIGGTDKQKSIDKLKTQPHLVVGTPGRIADLIKAQALNVYKAQSLVIDEADLMLDMGFLEDVDYIGSRMPEQLQMLVFSATIPEKLKPFLKKYMENPKYAHVEPKRITAEKIEHVLVPSKQRDKDKLLFDMMSNLNPYLGIVFANTKNTADHIAKYLTEKGMRIGLLHGGLTPRERKKVMKQINDLEFTYVIATDLAARGIDIKGVSHVINYELPDDLDFYVHRVGRTARAGSSGQALTIYELSDEDALARLEKMGIVFDYAELVNGEWKKGDDRHRRKNRKKTANEADQMAKRLVKKPKKVKPGYKKKMSYEMEKIKKKQRRNQSNRGK</sequence>
<feature type="short sequence motif" description="Q motif" evidence="6">
    <location>
        <begin position="4"/>
        <end position="32"/>
    </location>
</feature>
<evidence type="ECO:0000259" key="8">
    <source>
        <dbReference type="PROSITE" id="PS51192"/>
    </source>
</evidence>
<evidence type="ECO:0000256" key="6">
    <source>
        <dbReference type="PROSITE-ProRule" id="PRU00552"/>
    </source>
</evidence>
<comment type="function">
    <text evidence="5">Probable DEAD-box RNA helicase. May work in conjunction with the cold shock proteins to ensure proper initiation of transcription at low and optimal temperatures.</text>
</comment>
<dbReference type="GO" id="GO:0009409">
    <property type="term" value="P:response to cold"/>
    <property type="evidence" value="ECO:0007669"/>
    <property type="project" value="InterPro"/>
</dbReference>
<dbReference type="InterPro" id="IPR044742">
    <property type="entry name" value="DEAD/DEAH_RhlB"/>
</dbReference>
<dbReference type="PANTHER" id="PTHR47963">
    <property type="entry name" value="DEAD-BOX ATP-DEPENDENT RNA HELICASE 47, MITOCHONDRIAL"/>
    <property type="match status" value="1"/>
</dbReference>
<dbReference type="CDD" id="cd18787">
    <property type="entry name" value="SF2_C_DEAD"/>
    <property type="match status" value="1"/>
</dbReference>
<dbReference type="InterPro" id="IPR014001">
    <property type="entry name" value="Helicase_ATP-bd"/>
</dbReference>
<dbReference type="PROSITE" id="PS51192">
    <property type="entry name" value="HELICASE_ATP_BIND_1"/>
    <property type="match status" value="1"/>
</dbReference>
<dbReference type="InterPro" id="IPR011545">
    <property type="entry name" value="DEAD/DEAH_box_helicase_dom"/>
</dbReference>
<keyword evidence="5" id="KW-0346">Stress response</keyword>
<dbReference type="SUPFAM" id="SSF52540">
    <property type="entry name" value="P-loop containing nucleoside triphosphate hydrolases"/>
    <property type="match status" value="1"/>
</dbReference>
<dbReference type="Pfam" id="PF00271">
    <property type="entry name" value="Helicase_C"/>
    <property type="match status" value="1"/>
</dbReference>
<evidence type="ECO:0000256" key="5">
    <source>
        <dbReference type="HAMAP-Rule" id="MF_01494"/>
    </source>
</evidence>
<proteinExistence type="inferred from homology"/>
<feature type="compositionally biased region" description="Basic residues" evidence="7">
    <location>
        <begin position="425"/>
        <end position="438"/>
    </location>
</feature>
<dbReference type="Pfam" id="PF00270">
    <property type="entry name" value="DEAD"/>
    <property type="match status" value="1"/>
</dbReference>
<dbReference type="KEGG" id="bsia:CWD84_09230"/>
<evidence type="ECO:0000256" key="4">
    <source>
        <dbReference type="ARBA" id="ARBA00022840"/>
    </source>
</evidence>
<name>A0AAI8HN12_9BACI</name>
<dbReference type="GO" id="GO:0033592">
    <property type="term" value="F:RNA strand annealing activity"/>
    <property type="evidence" value="ECO:0007669"/>
    <property type="project" value="TreeGrafter"/>
</dbReference>
<dbReference type="GO" id="GO:0006401">
    <property type="term" value="P:RNA catabolic process"/>
    <property type="evidence" value="ECO:0007669"/>
    <property type="project" value="UniProtKB-UniRule"/>
</dbReference>
<keyword evidence="5" id="KW-0694">RNA-binding</keyword>
<keyword evidence="5" id="KW-0963">Cytoplasm</keyword>
<keyword evidence="4 5" id="KW-0067">ATP-binding</keyword>
<dbReference type="PROSITE" id="PS51194">
    <property type="entry name" value="HELICASE_CTER"/>
    <property type="match status" value="1"/>
</dbReference>
<organism evidence="11 12">
    <name type="scientific">Bacillus siamensis</name>
    <dbReference type="NCBI Taxonomy" id="659243"/>
    <lineage>
        <taxon>Bacteria</taxon>
        <taxon>Bacillati</taxon>
        <taxon>Bacillota</taxon>
        <taxon>Bacilli</taxon>
        <taxon>Bacillales</taxon>
        <taxon>Bacillaceae</taxon>
        <taxon>Bacillus</taxon>
        <taxon>Bacillus amyloliquefaciens group</taxon>
    </lineage>
</organism>
<dbReference type="Proteomes" id="UP000234366">
    <property type="component" value="Chromosome"/>
</dbReference>
<evidence type="ECO:0000259" key="10">
    <source>
        <dbReference type="PROSITE" id="PS51195"/>
    </source>
</evidence>
<dbReference type="PANTHER" id="PTHR47963:SF1">
    <property type="entry name" value="DEAD-BOX ATP-DEPENDENT RNA HELICASE CSHB"/>
    <property type="match status" value="1"/>
</dbReference>
<evidence type="ECO:0000259" key="9">
    <source>
        <dbReference type="PROSITE" id="PS51194"/>
    </source>
</evidence>
<evidence type="ECO:0000256" key="1">
    <source>
        <dbReference type="ARBA" id="ARBA00022741"/>
    </source>
</evidence>
<dbReference type="GO" id="GO:0005829">
    <property type="term" value="C:cytosol"/>
    <property type="evidence" value="ECO:0007669"/>
    <property type="project" value="TreeGrafter"/>
</dbReference>
<dbReference type="PROSITE" id="PS51195">
    <property type="entry name" value="Q_MOTIF"/>
    <property type="match status" value="1"/>
</dbReference>
<feature type="compositionally biased region" description="Basic residues" evidence="7">
    <location>
        <begin position="402"/>
        <end position="417"/>
    </location>
</feature>
<dbReference type="RefSeq" id="WP_060964739.1">
    <property type="nucleotide sequence ID" value="NZ_CP025001.1"/>
</dbReference>
<dbReference type="EC" id="3.6.4.13" evidence="5"/>
<dbReference type="InterPro" id="IPR050547">
    <property type="entry name" value="DEAD_box_RNA_helicases"/>
</dbReference>
<feature type="domain" description="Helicase C-terminal" evidence="9">
    <location>
        <begin position="235"/>
        <end position="389"/>
    </location>
</feature>
<keyword evidence="3 5" id="KW-0347">Helicase</keyword>
<dbReference type="CDD" id="cd00268">
    <property type="entry name" value="DEADc"/>
    <property type="match status" value="1"/>
</dbReference>
<feature type="domain" description="DEAD-box RNA helicase Q" evidence="10">
    <location>
        <begin position="4"/>
        <end position="32"/>
    </location>
</feature>
<feature type="region of interest" description="Disordered" evidence="7">
    <location>
        <begin position="379"/>
        <end position="438"/>
    </location>
</feature>
<dbReference type="InterPro" id="IPR014014">
    <property type="entry name" value="RNA_helicase_DEAD_Q_motif"/>
</dbReference>
<evidence type="ECO:0000313" key="11">
    <source>
        <dbReference type="EMBL" id="AUJ76965.1"/>
    </source>
</evidence>
<dbReference type="InterPro" id="IPR030881">
    <property type="entry name" value="CshB"/>
</dbReference>
<dbReference type="GO" id="GO:0016787">
    <property type="term" value="F:hydrolase activity"/>
    <property type="evidence" value="ECO:0007669"/>
    <property type="project" value="UniProtKB-KW"/>
</dbReference>
<keyword evidence="1 5" id="KW-0547">Nucleotide-binding</keyword>
<comment type="similarity">
    <text evidence="5">Belongs to the DEAD box helicase family. CshB subfamily.</text>
</comment>
<dbReference type="InterPro" id="IPR027417">
    <property type="entry name" value="P-loop_NTPase"/>
</dbReference>
<dbReference type="EMBL" id="CP025001">
    <property type="protein sequence ID" value="AUJ76965.1"/>
    <property type="molecule type" value="Genomic_DNA"/>
</dbReference>
<reference evidence="11 12" key="1">
    <citation type="submission" date="2017-11" db="EMBL/GenBank/DDBJ databases">
        <title>Genome sequence and genome mining of multiple bioactive secondary metabolites from a deep sea-derived Bacillus siamensis SCSIO 05746.</title>
        <authorList>
            <person name="Pan H.-Q."/>
            <person name="Ju J.-H."/>
        </authorList>
    </citation>
    <scope>NUCLEOTIDE SEQUENCE [LARGE SCALE GENOMIC DNA]</scope>
    <source>
        <strain evidence="11 12">SCSIO 05746</strain>
    </source>
</reference>
<dbReference type="GO" id="GO:0005524">
    <property type="term" value="F:ATP binding"/>
    <property type="evidence" value="ECO:0007669"/>
    <property type="project" value="UniProtKB-UniRule"/>
</dbReference>
<evidence type="ECO:0000313" key="12">
    <source>
        <dbReference type="Proteomes" id="UP000234366"/>
    </source>
</evidence>
<keyword evidence="2 5" id="KW-0378">Hydrolase</keyword>
<comment type="subcellular location">
    <subcellularLocation>
        <location evidence="5">Cytoplasm</location>
    </subcellularLocation>
</comment>
<dbReference type="GO" id="GO:0005840">
    <property type="term" value="C:ribosome"/>
    <property type="evidence" value="ECO:0007669"/>
    <property type="project" value="TreeGrafter"/>
</dbReference>
<keyword evidence="12" id="KW-1185">Reference proteome</keyword>